<feature type="compositionally biased region" description="Low complexity" evidence="4">
    <location>
        <begin position="257"/>
        <end position="275"/>
    </location>
</feature>
<dbReference type="SUPFAM" id="SSF48452">
    <property type="entry name" value="TPR-like"/>
    <property type="match status" value="1"/>
</dbReference>
<feature type="repeat" description="TPR" evidence="3">
    <location>
        <begin position="27"/>
        <end position="60"/>
    </location>
</feature>
<dbReference type="InterPro" id="IPR039226">
    <property type="entry name" value="Ski3/TTC37"/>
</dbReference>
<keyword evidence="2 3" id="KW-0802">TPR repeat</keyword>
<evidence type="ECO:0000256" key="4">
    <source>
        <dbReference type="SAM" id="MobiDB-lite"/>
    </source>
</evidence>
<evidence type="ECO:0000313" key="6">
    <source>
        <dbReference type="Proteomes" id="UP001176517"/>
    </source>
</evidence>
<dbReference type="AlphaFoldDB" id="A0AAN6GR93"/>
<evidence type="ECO:0000256" key="3">
    <source>
        <dbReference type="PROSITE-ProRule" id="PRU00339"/>
    </source>
</evidence>
<dbReference type="Gene3D" id="1.25.40.10">
    <property type="entry name" value="Tetratricopeptide repeat domain"/>
    <property type="match status" value="1"/>
</dbReference>
<dbReference type="Proteomes" id="UP001176517">
    <property type="component" value="Unassembled WGS sequence"/>
</dbReference>
<dbReference type="Pfam" id="PF18833">
    <property type="entry name" value="TPR_22"/>
    <property type="match status" value="1"/>
</dbReference>
<dbReference type="InterPro" id="IPR011990">
    <property type="entry name" value="TPR-like_helical_dom_sf"/>
</dbReference>
<comment type="caution">
    <text evidence="5">The sequence shown here is derived from an EMBL/GenBank/DDBJ whole genome shotgun (WGS) entry which is preliminary data.</text>
</comment>
<organism evidence="5 6">
    <name type="scientific">Tilletia horrida</name>
    <dbReference type="NCBI Taxonomy" id="155126"/>
    <lineage>
        <taxon>Eukaryota</taxon>
        <taxon>Fungi</taxon>
        <taxon>Dikarya</taxon>
        <taxon>Basidiomycota</taxon>
        <taxon>Ustilaginomycotina</taxon>
        <taxon>Exobasidiomycetes</taxon>
        <taxon>Tilletiales</taxon>
        <taxon>Tilletiaceae</taxon>
        <taxon>Tilletia</taxon>
    </lineage>
</organism>
<keyword evidence="6" id="KW-1185">Reference proteome</keyword>
<feature type="compositionally biased region" description="Basic and acidic residues" evidence="4">
    <location>
        <begin position="276"/>
        <end position="291"/>
    </location>
</feature>
<dbReference type="PANTHER" id="PTHR15704">
    <property type="entry name" value="SUPERKILLER 3 PROTEIN-RELATED"/>
    <property type="match status" value="1"/>
</dbReference>
<accession>A0AAN6GR93</accession>
<gene>
    <name evidence="5" type="primary">SKI3_1</name>
    <name evidence="5" type="ORF">OC846_004161</name>
</gene>
<dbReference type="InterPro" id="IPR019734">
    <property type="entry name" value="TPR_rpt"/>
</dbReference>
<evidence type="ECO:0000313" key="5">
    <source>
        <dbReference type="EMBL" id="KAK0549265.1"/>
    </source>
</evidence>
<dbReference type="GO" id="GO:0055087">
    <property type="term" value="C:Ski complex"/>
    <property type="evidence" value="ECO:0007669"/>
    <property type="project" value="InterPro"/>
</dbReference>
<feature type="non-terminal residue" evidence="5">
    <location>
        <position position="329"/>
    </location>
</feature>
<proteinExistence type="predicted"/>
<evidence type="ECO:0000256" key="1">
    <source>
        <dbReference type="ARBA" id="ARBA00022737"/>
    </source>
</evidence>
<protein>
    <submittedName>
        <fullName evidence="5">Superkiller protein 3</fullName>
    </submittedName>
</protein>
<dbReference type="InterPro" id="IPR040962">
    <property type="entry name" value="TPR_22"/>
</dbReference>
<dbReference type="EMBL" id="JAPDMZ010000117">
    <property type="protein sequence ID" value="KAK0549265.1"/>
    <property type="molecule type" value="Genomic_DNA"/>
</dbReference>
<sequence>MSSAFVKSKLKSSRDAIKSEQWQQAEQDAIVFRALALLNLKQYEESEAAYRKAAEIQPDTVLAWQGLEKFYNDRREPEKAAECARRQADIHLKADDATKCAEALQRYIDTMVEEGGTAKRSEALQLWLPASPYYSLLSSLPAPNQSTPKATTTFEAQMAVHVNSLQILEEVIGLEEALEQNSIEKEVDRRKMRMDQAGKSRAKLVAEVGVEVWSHSKLPELYDQLLSHPRAGDEHRRTAESKLLAHKHRLLLALPNPSKSASASAGHAQAAAHDQAATDKAKKSNDDARKRKVELRDEVWKMAKGMVTIEVPDDLAWTIVLEWADHYSL</sequence>
<feature type="region of interest" description="Disordered" evidence="4">
    <location>
        <begin position="257"/>
        <end position="291"/>
    </location>
</feature>
<dbReference type="GO" id="GO:0006401">
    <property type="term" value="P:RNA catabolic process"/>
    <property type="evidence" value="ECO:0007669"/>
    <property type="project" value="InterPro"/>
</dbReference>
<evidence type="ECO:0000256" key="2">
    <source>
        <dbReference type="ARBA" id="ARBA00022803"/>
    </source>
</evidence>
<dbReference type="PROSITE" id="PS50005">
    <property type="entry name" value="TPR"/>
    <property type="match status" value="1"/>
</dbReference>
<reference evidence="5" key="1">
    <citation type="journal article" date="2023" name="PhytoFront">
        <title>Draft Genome Resources of Seven Strains of Tilletia horrida, Causal Agent of Kernel Smut of Rice.</title>
        <authorList>
            <person name="Khanal S."/>
            <person name="Antony Babu S."/>
            <person name="Zhou X.G."/>
        </authorList>
    </citation>
    <scope>NUCLEOTIDE SEQUENCE</scope>
    <source>
        <strain evidence="5">TX6</strain>
    </source>
</reference>
<name>A0AAN6GR93_9BASI</name>
<keyword evidence="1" id="KW-0677">Repeat</keyword>
<dbReference type="PANTHER" id="PTHR15704:SF7">
    <property type="entry name" value="SUPERKILLER COMPLEX PROTEIN 3"/>
    <property type="match status" value="1"/>
</dbReference>